<feature type="transmembrane region" description="Helical" evidence="1">
    <location>
        <begin position="377"/>
        <end position="394"/>
    </location>
</feature>
<keyword evidence="3" id="KW-1185">Reference proteome</keyword>
<feature type="transmembrane region" description="Helical" evidence="1">
    <location>
        <begin position="122"/>
        <end position="143"/>
    </location>
</feature>
<sequence length="433" mass="49534">MQISKNSLIILWCGFLLFSSVFAFKLPGIGNSSYWSLVLILGSLFFVNDSFTQVKLLLKQKIFYAPLSILLFATLTAFLWPIFHQTYDITMVKTWVNNIFSYVAMSILACIVVSAGAQYKKFFKIVFIILLVQAVIVWLMMAITPLRDVIQELTKDASTMARMEGYGGARGLGLTSFAAFSFSTLMGALGLYMNYYFAEFRKNKSLMIKVVIFFITIIAGISAGRSAIAGFVFGLAFYYFTIGLRHYFTGAIRVFFYCLILIAPLILYIMSVPELKEVVTSYYQYAFQFIHKYFYDGYVGRSSLDTLKTMYFPLTDLQVLLGDGQYTGSDGSYYLHTDPGYMRFTLLFGIFPSLVIYFGFLWVMFNYYVINKPYMKNIGVLILALVGLSFIYHYKGELIMFNISYMKLIYFIFVGCTLLSIKQRLNIGQNKNN</sequence>
<keyword evidence="1" id="KW-0812">Transmembrane</keyword>
<evidence type="ECO:0000256" key="1">
    <source>
        <dbReference type="SAM" id="Phobius"/>
    </source>
</evidence>
<feature type="transmembrane region" description="Helical" evidence="1">
    <location>
        <begin position="33"/>
        <end position="51"/>
    </location>
</feature>
<dbReference type="RefSeq" id="WP_189376584.1">
    <property type="nucleotide sequence ID" value="NZ_BNAH01000002.1"/>
</dbReference>
<feature type="transmembrane region" description="Helical" evidence="1">
    <location>
        <begin position="206"/>
        <end position="222"/>
    </location>
</feature>
<dbReference type="EMBL" id="BNAH01000002">
    <property type="protein sequence ID" value="GHE80548.1"/>
    <property type="molecule type" value="Genomic_DNA"/>
</dbReference>
<accession>A0ABQ3IFQ1</accession>
<feature type="transmembrane region" description="Helical" evidence="1">
    <location>
        <begin position="228"/>
        <end position="247"/>
    </location>
</feature>
<comment type="caution">
    <text evidence="2">The sequence shown here is derived from an EMBL/GenBank/DDBJ whole genome shotgun (WGS) entry which is preliminary data.</text>
</comment>
<keyword evidence="1" id="KW-0472">Membrane</keyword>
<dbReference type="Proteomes" id="UP000626370">
    <property type="component" value="Unassembled WGS sequence"/>
</dbReference>
<name>A0ABQ3IFQ1_9GAMM</name>
<feature type="transmembrane region" description="Helical" evidence="1">
    <location>
        <begin position="63"/>
        <end position="83"/>
    </location>
</feature>
<protein>
    <recommendedName>
        <fullName evidence="4">O-antigen ligase domain-containing protein</fullName>
    </recommendedName>
</protein>
<reference evidence="3" key="1">
    <citation type="journal article" date="2019" name="Int. J. Syst. Evol. Microbiol.">
        <title>The Global Catalogue of Microorganisms (GCM) 10K type strain sequencing project: providing services to taxonomists for standard genome sequencing and annotation.</title>
        <authorList>
            <consortium name="The Broad Institute Genomics Platform"/>
            <consortium name="The Broad Institute Genome Sequencing Center for Infectious Disease"/>
            <person name="Wu L."/>
            <person name="Ma J."/>
        </authorList>
    </citation>
    <scope>NUCLEOTIDE SEQUENCE [LARGE SCALE GENOMIC DNA]</scope>
    <source>
        <strain evidence="3">CGMCC 1.15922</strain>
    </source>
</reference>
<feature type="transmembrane region" description="Helical" evidence="1">
    <location>
        <begin position="344"/>
        <end position="365"/>
    </location>
</feature>
<evidence type="ECO:0000313" key="2">
    <source>
        <dbReference type="EMBL" id="GHE80548.1"/>
    </source>
</evidence>
<organism evidence="2 3">
    <name type="scientific">Thalassotalea profundi</name>
    <dbReference type="NCBI Taxonomy" id="2036687"/>
    <lineage>
        <taxon>Bacteria</taxon>
        <taxon>Pseudomonadati</taxon>
        <taxon>Pseudomonadota</taxon>
        <taxon>Gammaproteobacteria</taxon>
        <taxon>Alteromonadales</taxon>
        <taxon>Colwelliaceae</taxon>
        <taxon>Thalassotalea</taxon>
    </lineage>
</organism>
<feature type="transmembrane region" description="Helical" evidence="1">
    <location>
        <begin position="400"/>
        <end position="421"/>
    </location>
</feature>
<feature type="transmembrane region" description="Helical" evidence="1">
    <location>
        <begin position="172"/>
        <end position="194"/>
    </location>
</feature>
<proteinExistence type="predicted"/>
<evidence type="ECO:0008006" key="4">
    <source>
        <dbReference type="Google" id="ProtNLM"/>
    </source>
</evidence>
<gene>
    <name evidence="2" type="ORF">GCM10011501_05590</name>
</gene>
<feature type="transmembrane region" description="Helical" evidence="1">
    <location>
        <begin position="254"/>
        <end position="272"/>
    </location>
</feature>
<evidence type="ECO:0000313" key="3">
    <source>
        <dbReference type="Proteomes" id="UP000626370"/>
    </source>
</evidence>
<feature type="transmembrane region" description="Helical" evidence="1">
    <location>
        <begin position="95"/>
        <end position="115"/>
    </location>
</feature>
<keyword evidence="1" id="KW-1133">Transmembrane helix</keyword>